<protein>
    <submittedName>
        <fullName evidence="2">Uncharacterized protein</fullName>
    </submittedName>
</protein>
<dbReference type="AlphaFoldDB" id="A0A1Y3MLB5"/>
<dbReference type="EMBL" id="MWPX01000013">
    <property type="protein sequence ID" value="OUM48382.1"/>
    <property type="molecule type" value="Genomic_DNA"/>
</dbReference>
<evidence type="ECO:0000256" key="1">
    <source>
        <dbReference type="SAM" id="Phobius"/>
    </source>
</evidence>
<sequence length="80" mass="9394">MAWRKKELTASIHDRILSPTQKEWFSISFSFYIILISNIQITAMKTKADLHSFSPFVFTWHGAKKGSDRFYAWPDPLFPL</sequence>
<proteinExistence type="predicted"/>
<name>A0A1Y3MLB5_9BACI</name>
<comment type="caution">
    <text evidence="2">The sequence shown here is derived from an EMBL/GenBank/DDBJ whole genome shotgun (WGS) entry which is preliminary data.</text>
</comment>
<keyword evidence="1" id="KW-1133">Transmembrane helix</keyword>
<evidence type="ECO:0000313" key="3">
    <source>
        <dbReference type="Proteomes" id="UP000195321"/>
    </source>
</evidence>
<evidence type="ECO:0000313" key="2">
    <source>
        <dbReference type="EMBL" id="OUM48382.1"/>
    </source>
</evidence>
<keyword evidence="1" id="KW-0812">Transmembrane</keyword>
<keyword evidence="1" id="KW-0472">Membrane</keyword>
<gene>
    <name evidence="2" type="ORF">BW425_13350</name>
</gene>
<organism evidence="2 3">
    <name type="scientific">Bacillus pseudomycoides</name>
    <dbReference type="NCBI Taxonomy" id="64104"/>
    <lineage>
        <taxon>Bacteria</taxon>
        <taxon>Bacillati</taxon>
        <taxon>Bacillota</taxon>
        <taxon>Bacilli</taxon>
        <taxon>Bacillales</taxon>
        <taxon>Bacillaceae</taxon>
        <taxon>Bacillus</taxon>
        <taxon>Bacillus cereus group</taxon>
    </lineage>
</organism>
<reference evidence="2 3" key="1">
    <citation type="submission" date="2017-02" db="EMBL/GenBank/DDBJ databases">
        <title>Bacillus pseudomycoides isolate FSL K6-0042.</title>
        <authorList>
            <person name="Kovac J."/>
        </authorList>
    </citation>
    <scope>NUCLEOTIDE SEQUENCE [LARGE SCALE GENOMIC DNA]</scope>
    <source>
        <strain evidence="2 3">FSL K6-0042</strain>
    </source>
</reference>
<dbReference type="Proteomes" id="UP000195321">
    <property type="component" value="Unassembled WGS sequence"/>
</dbReference>
<feature type="transmembrane region" description="Helical" evidence="1">
    <location>
        <begin position="24"/>
        <end position="43"/>
    </location>
</feature>
<accession>A0A1Y3MLB5</accession>